<dbReference type="RefSeq" id="WP_125417430.1">
    <property type="nucleotide sequence ID" value="NZ_RWIT01000001.1"/>
</dbReference>
<dbReference type="OrthoDB" id="9778740at2"/>
<proteinExistence type="predicted"/>
<comment type="caution">
    <text evidence="2">The sequence shown here is derived from an EMBL/GenBank/DDBJ whole genome shotgun (WGS) entry which is preliminary data.</text>
</comment>
<evidence type="ECO:0000256" key="1">
    <source>
        <dbReference type="ARBA" id="ARBA00023002"/>
    </source>
</evidence>
<dbReference type="PANTHER" id="PTHR43539">
    <property type="entry name" value="FLAVIN-BINDING MONOOXYGENASE-LIKE PROTEIN (AFU_ORTHOLOGUE AFUA_4G09220)"/>
    <property type="match status" value="1"/>
</dbReference>
<dbReference type="EMBL" id="RWIT01000001">
    <property type="protein sequence ID" value="RSK50953.1"/>
    <property type="molecule type" value="Genomic_DNA"/>
</dbReference>
<dbReference type="InterPro" id="IPR050982">
    <property type="entry name" value="Auxin_biosynth/cation_transpt"/>
</dbReference>
<sequence>MISDGAPGSGPRITDTLIIGAGQSGLAAAYYLQQRGVACLVLDERPTVGHIWATRYSSLRLYSPAWASNLPGLPWPGAASRYPTAQEAARYLAHYAHHFKFSIEHNQRVTLVEPAPGGYLVHTADGRQYSARRILVCTGPYTAPKIPDFAATLHPALQQLHSSQYQHPRQLPGTGPVAVVGSGNSALQIAADVAATGRPVVLAFDEKTPAAPNNTAMWLLLLTTGMLEAGRDKWLGRFMRSQPEPVVRQDLQHLRRLPNVQFIGRALQVTGPTSLRGQLADTPSLDAVVWATGYAPDYGWLQVPGALTAAGEPAQNRGLSPVPGLAFLGLPWQRNRRSALMGGAAADARYVIQQLLKST</sequence>
<protein>
    <submittedName>
        <fullName evidence="2">FAD-dependent oxidoreductase</fullName>
    </submittedName>
</protein>
<dbReference type="Proteomes" id="UP000273500">
    <property type="component" value="Unassembled WGS sequence"/>
</dbReference>
<dbReference type="PRINTS" id="PR00368">
    <property type="entry name" value="FADPNR"/>
</dbReference>
<dbReference type="PANTHER" id="PTHR43539:SF78">
    <property type="entry name" value="FLAVIN-CONTAINING MONOOXYGENASE"/>
    <property type="match status" value="1"/>
</dbReference>
<keyword evidence="3" id="KW-1185">Reference proteome</keyword>
<dbReference type="AlphaFoldDB" id="A0A428KW02"/>
<dbReference type="PRINTS" id="PR00411">
    <property type="entry name" value="PNDRDTASEI"/>
</dbReference>
<organism evidence="2 3">
    <name type="scientific">Hymenobacter rigui</name>
    <dbReference type="NCBI Taxonomy" id="334424"/>
    <lineage>
        <taxon>Bacteria</taxon>
        <taxon>Pseudomonadati</taxon>
        <taxon>Bacteroidota</taxon>
        <taxon>Cytophagia</taxon>
        <taxon>Cytophagales</taxon>
        <taxon>Hymenobacteraceae</taxon>
        <taxon>Hymenobacter</taxon>
    </lineage>
</organism>
<dbReference type="GO" id="GO:0004497">
    <property type="term" value="F:monooxygenase activity"/>
    <property type="evidence" value="ECO:0007669"/>
    <property type="project" value="TreeGrafter"/>
</dbReference>
<evidence type="ECO:0000313" key="2">
    <source>
        <dbReference type="EMBL" id="RSK50953.1"/>
    </source>
</evidence>
<keyword evidence="1" id="KW-0560">Oxidoreductase</keyword>
<reference evidence="2 3" key="1">
    <citation type="submission" date="2018-12" db="EMBL/GenBank/DDBJ databases">
        <authorList>
            <person name="Feng G."/>
            <person name="Zhu H."/>
        </authorList>
    </citation>
    <scope>NUCLEOTIDE SEQUENCE [LARGE SCALE GENOMIC DNA]</scope>
    <source>
        <strain evidence="2 3">KCTC 12533</strain>
    </source>
</reference>
<dbReference type="InterPro" id="IPR036188">
    <property type="entry name" value="FAD/NAD-bd_sf"/>
</dbReference>
<dbReference type="Pfam" id="PF13738">
    <property type="entry name" value="Pyr_redox_3"/>
    <property type="match status" value="1"/>
</dbReference>
<dbReference type="GO" id="GO:0050660">
    <property type="term" value="F:flavin adenine dinucleotide binding"/>
    <property type="evidence" value="ECO:0007669"/>
    <property type="project" value="TreeGrafter"/>
</dbReference>
<dbReference type="Gene3D" id="3.50.50.60">
    <property type="entry name" value="FAD/NAD(P)-binding domain"/>
    <property type="match status" value="1"/>
</dbReference>
<accession>A0A428KW02</accession>
<dbReference type="SUPFAM" id="SSF51905">
    <property type="entry name" value="FAD/NAD(P)-binding domain"/>
    <property type="match status" value="2"/>
</dbReference>
<name>A0A428KW02_9BACT</name>
<evidence type="ECO:0000313" key="3">
    <source>
        <dbReference type="Proteomes" id="UP000273500"/>
    </source>
</evidence>
<gene>
    <name evidence="2" type="ORF">EI291_01145</name>
</gene>